<evidence type="ECO:0000259" key="2">
    <source>
        <dbReference type="Pfam" id="PF18721"/>
    </source>
</evidence>
<dbReference type="EMBL" id="MNAD01001410">
    <property type="protein sequence ID" value="OJT05657.1"/>
    <property type="molecule type" value="Genomic_DNA"/>
</dbReference>
<feature type="domain" description="CxC5 like cysteine cluster associated with KDZ" evidence="1">
    <location>
        <begin position="3"/>
        <end position="67"/>
    </location>
</feature>
<dbReference type="InterPro" id="IPR041539">
    <property type="entry name" value="CxC5"/>
</dbReference>
<organism evidence="3 4">
    <name type="scientific">Trametes pubescens</name>
    <name type="common">White-rot fungus</name>
    <dbReference type="NCBI Taxonomy" id="154538"/>
    <lineage>
        <taxon>Eukaryota</taxon>
        <taxon>Fungi</taxon>
        <taxon>Dikarya</taxon>
        <taxon>Basidiomycota</taxon>
        <taxon>Agaricomycotina</taxon>
        <taxon>Agaricomycetes</taxon>
        <taxon>Polyporales</taxon>
        <taxon>Polyporaceae</taxon>
        <taxon>Trametes</taxon>
    </lineage>
</organism>
<evidence type="ECO:0000259" key="1">
    <source>
        <dbReference type="Pfam" id="PF18718"/>
    </source>
</evidence>
<dbReference type="Proteomes" id="UP000184267">
    <property type="component" value="Unassembled WGS sequence"/>
</dbReference>
<protein>
    <recommendedName>
        <fullName evidence="5">CxC6 like cysteine cluster associated with KDZ domain-containing protein</fullName>
    </recommendedName>
</protein>
<dbReference type="OrthoDB" id="3055037at2759"/>
<evidence type="ECO:0000313" key="3">
    <source>
        <dbReference type="EMBL" id="OJT05657.1"/>
    </source>
</evidence>
<accession>A0A1M2VDP2</accession>
<dbReference type="OMA" id="TDEFCQK"/>
<proteinExistence type="predicted"/>
<evidence type="ECO:0000313" key="4">
    <source>
        <dbReference type="Proteomes" id="UP000184267"/>
    </source>
</evidence>
<gene>
    <name evidence="3" type="ORF">TRAPUB_3516</name>
</gene>
<sequence>MTEECRAVYYPNYVARDGVRQYYEGIPDFFQVSGHKYIQRAILEHFTMLSVLSWTSSTNAAHIYHESMARLQGDDKTDPRFCLRTTHTHDGMVLLALLRDIDEHGGVLEVPHTGHQKDWFTKVMEARNDRIHISGQPEYTHWCSRCVRRYDDPDGVTRFVDYIVTDSIDMGRPCCAYPHCAGPLRMTQDHWCPQHQSQKRFCIVEGCRASHRDGYRTCAFHADIEDHHIATGKAMFTLRKRLQRAQVAHPTDTLEPDTPVNEDIEATLAGPCPDKPEEGNYRVRARFGRWRTHNEQLCIHPCGIITSRQTFYTSETVPKVLDMLKAKHSAPSSTPRFVHYDNNCTLFKHCAAKPGEDFHERVGHPVDVFHWTCKHKKSDVECSYHCNPHMFPELIAEGGGRYFNSSWAEQTNVWFGGYHAIIREMGSVKYNFFLDEMILQKNKLTRAKLEADGCIPAYRTDLRFATM</sequence>
<reference evidence="3 4" key="1">
    <citation type="submission" date="2016-10" db="EMBL/GenBank/DDBJ databases">
        <title>Genome sequence of the basidiomycete white-rot fungus Trametes pubescens.</title>
        <authorList>
            <person name="Makela M.R."/>
            <person name="Granchi Z."/>
            <person name="Peng M."/>
            <person name="De Vries R.P."/>
            <person name="Grigoriev I."/>
            <person name="Riley R."/>
            <person name="Hilden K."/>
        </authorList>
    </citation>
    <scope>NUCLEOTIDE SEQUENCE [LARGE SCALE GENOMIC DNA]</scope>
    <source>
        <strain evidence="3 4">FBCC735</strain>
    </source>
</reference>
<keyword evidence="4" id="KW-1185">Reference proteome</keyword>
<comment type="caution">
    <text evidence="3">The sequence shown here is derived from an EMBL/GenBank/DDBJ whole genome shotgun (WGS) entry which is preliminary data.</text>
</comment>
<feature type="domain" description="CxC6 like cysteine cluster associated with KDZ" evidence="2">
    <location>
        <begin position="164"/>
        <end position="226"/>
    </location>
</feature>
<dbReference type="AlphaFoldDB" id="A0A1M2VDP2"/>
<dbReference type="InterPro" id="IPR040898">
    <property type="entry name" value="CxC6"/>
</dbReference>
<name>A0A1M2VDP2_TRAPU</name>
<dbReference type="Pfam" id="PF18718">
    <property type="entry name" value="CxC5"/>
    <property type="match status" value="1"/>
</dbReference>
<dbReference type="STRING" id="154538.A0A1M2VDP2"/>
<evidence type="ECO:0008006" key="5">
    <source>
        <dbReference type="Google" id="ProtNLM"/>
    </source>
</evidence>
<dbReference type="Pfam" id="PF18721">
    <property type="entry name" value="CxC6"/>
    <property type="match status" value="1"/>
</dbReference>